<dbReference type="AlphaFoldDB" id="A0A8X6F7Q9"/>
<proteinExistence type="predicted"/>
<sequence>MKSIIIIFLLIVIALKPNFVICKPEMNTTIASHIRKWLPTMLPQRPFVEKPQKANWPSWLNPRIDAKLDDSKISQSSKDLLPQEGRQRPSSGQIPSWSNPPSVPWVDDPPEGNGVSLLPILYLLAPLVVTAMLMPIGATLITAIAMMKAHHQTGQGRLKSLLLREEEIAPMYQVLEKNLHDLWQKLEQAIAKYDDGSINHRKNI</sequence>
<feature type="transmembrane region" description="Helical" evidence="2">
    <location>
        <begin position="120"/>
        <end position="147"/>
    </location>
</feature>
<organism evidence="4 5">
    <name type="scientific">Trichonephila clavata</name>
    <name type="common">Joro spider</name>
    <name type="synonym">Nephila clavata</name>
    <dbReference type="NCBI Taxonomy" id="2740835"/>
    <lineage>
        <taxon>Eukaryota</taxon>
        <taxon>Metazoa</taxon>
        <taxon>Ecdysozoa</taxon>
        <taxon>Arthropoda</taxon>
        <taxon>Chelicerata</taxon>
        <taxon>Arachnida</taxon>
        <taxon>Araneae</taxon>
        <taxon>Araneomorphae</taxon>
        <taxon>Entelegynae</taxon>
        <taxon>Araneoidea</taxon>
        <taxon>Nephilidae</taxon>
        <taxon>Trichonephila</taxon>
    </lineage>
</organism>
<accession>A0A8X6F7Q9</accession>
<evidence type="ECO:0000256" key="1">
    <source>
        <dbReference type="SAM" id="MobiDB-lite"/>
    </source>
</evidence>
<dbReference type="Proteomes" id="UP000887116">
    <property type="component" value="Unassembled WGS sequence"/>
</dbReference>
<keyword evidence="2" id="KW-1133">Transmembrane helix</keyword>
<dbReference type="EMBL" id="BMAO01031221">
    <property type="protein sequence ID" value="GFQ73345.1"/>
    <property type="molecule type" value="Genomic_DNA"/>
</dbReference>
<keyword evidence="2" id="KW-0812">Transmembrane</keyword>
<keyword evidence="3" id="KW-0732">Signal</keyword>
<protein>
    <submittedName>
        <fullName evidence="4">Uncharacterized protein</fullName>
    </submittedName>
</protein>
<evidence type="ECO:0000313" key="4">
    <source>
        <dbReference type="EMBL" id="GFQ73345.1"/>
    </source>
</evidence>
<reference evidence="4" key="1">
    <citation type="submission" date="2020-07" db="EMBL/GenBank/DDBJ databases">
        <title>Multicomponent nature underlies the extraordinary mechanical properties of spider dragline silk.</title>
        <authorList>
            <person name="Kono N."/>
            <person name="Nakamura H."/>
            <person name="Mori M."/>
            <person name="Yoshida Y."/>
            <person name="Ohtoshi R."/>
            <person name="Malay A.D."/>
            <person name="Moran D.A.P."/>
            <person name="Tomita M."/>
            <person name="Numata K."/>
            <person name="Arakawa K."/>
        </authorList>
    </citation>
    <scope>NUCLEOTIDE SEQUENCE</scope>
</reference>
<evidence type="ECO:0000256" key="3">
    <source>
        <dbReference type="SAM" id="SignalP"/>
    </source>
</evidence>
<comment type="caution">
    <text evidence="4">The sequence shown here is derived from an EMBL/GenBank/DDBJ whole genome shotgun (WGS) entry which is preliminary data.</text>
</comment>
<keyword evidence="5" id="KW-1185">Reference proteome</keyword>
<gene>
    <name evidence="4" type="primary">AVEN_83334_1</name>
    <name evidence="4" type="ORF">TNCT_311861</name>
</gene>
<feature type="region of interest" description="Disordered" evidence="1">
    <location>
        <begin position="75"/>
        <end position="108"/>
    </location>
</feature>
<feature type="signal peptide" evidence="3">
    <location>
        <begin position="1"/>
        <end position="22"/>
    </location>
</feature>
<feature type="compositionally biased region" description="Low complexity" evidence="1">
    <location>
        <begin position="95"/>
        <end position="106"/>
    </location>
</feature>
<feature type="chain" id="PRO_5036494402" evidence="3">
    <location>
        <begin position="23"/>
        <end position="204"/>
    </location>
</feature>
<evidence type="ECO:0000256" key="2">
    <source>
        <dbReference type="SAM" id="Phobius"/>
    </source>
</evidence>
<keyword evidence="2" id="KW-0472">Membrane</keyword>
<dbReference type="OrthoDB" id="6427299at2759"/>
<name>A0A8X6F7Q9_TRICU</name>
<evidence type="ECO:0000313" key="5">
    <source>
        <dbReference type="Proteomes" id="UP000887116"/>
    </source>
</evidence>